<dbReference type="SUPFAM" id="SSF58087">
    <property type="entry name" value="Variant surface glycoprotein (N-terminal domain)"/>
    <property type="match status" value="1"/>
</dbReference>
<comment type="function">
    <text evidence="1">VSG forms a coat on the surface of the parasite. The trypanosome evades the immune response of the host by expressing a series of antigenically distinct VSGs from an estimated 1000 VSG genes.</text>
</comment>
<keyword evidence="6" id="KW-0325">Glycoprotein</keyword>
<dbReference type="GO" id="GO:0098552">
    <property type="term" value="C:side of membrane"/>
    <property type="evidence" value="ECO:0007669"/>
    <property type="project" value="UniProtKB-KW"/>
</dbReference>
<proteinExistence type="predicted"/>
<feature type="domain" description="Trypanosome variant surface glycoprotein A-type N-terminal" evidence="9">
    <location>
        <begin position="12"/>
        <end position="339"/>
    </location>
</feature>
<evidence type="ECO:0000256" key="4">
    <source>
        <dbReference type="ARBA" id="ARBA00022622"/>
    </source>
</evidence>
<dbReference type="InterPro" id="IPR027446">
    <property type="entry name" value="VSG_C_dom_sf"/>
</dbReference>
<dbReference type="SUPFAM" id="SSF118251">
    <property type="entry name" value="Variant surface glycoprotein MITAT 1.2, VSG 221, C-terminal domain"/>
    <property type="match status" value="1"/>
</dbReference>
<keyword evidence="8" id="KW-0732">Signal</keyword>
<name>A0A1J0RB88_9TRYP</name>
<dbReference type="Gene3D" id="1.10.470.10">
    <property type="entry name" value="Variant Surface Glycoprotein, subunit A, domain 2"/>
    <property type="match status" value="1"/>
</dbReference>
<evidence type="ECO:0000313" key="10">
    <source>
        <dbReference type="EMBL" id="APD75064.1"/>
    </source>
</evidence>
<keyword evidence="7" id="KW-0449">Lipoprotein</keyword>
<protein>
    <submittedName>
        <fullName evidence="10">Variant surface glycoprotein 1125.4860</fullName>
    </submittedName>
</protein>
<feature type="chain" id="PRO_5012836937" evidence="8">
    <location>
        <begin position="25"/>
        <end position="443"/>
    </location>
</feature>
<comment type="subcellular location">
    <subcellularLocation>
        <location evidence="2">Cell membrane</location>
        <topology evidence="2">Lipid-anchor</topology>
        <topology evidence="2">GPI-anchor</topology>
    </subcellularLocation>
</comment>
<evidence type="ECO:0000259" key="9">
    <source>
        <dbReference type="Pfam" id="PF00913"/>
    </source>
</evidence>
<evidence type="ECO:0000256" key="2">
    <source>
        <dbReference type="ARBA" id="ARBA00004609"/>
    </source>
</evidence>
<dbReference type="EMBL" id="KX701108">
    <property type="protein sequence ID" value="APD75064.1"/>
    <property type="molecule type" value="Genomic_DNA"/>
</dbReference>
<feature type="signal peptide" evidence="8">
    <location>
        <begin position="1"/>
        <end position="24"/>
    </location>
</feature>
<keyword evidence="5" id="KW-0472">Membrane</keyword>
<accession>A0A1J0RB88</accession>
<sequence length="443" mass="46855">MSGAFVQTALLAALLHTTPRPNSAAKGYPLKQTAAAKLCVYSKTAKGQAARLKAALVNLQATAAAAEKMSLQHKLLDLLQPTATQAATIMQMTAVAISRDAMQKTNTLAAEATTLVSQAAYSAGRVDELISLMGQLKDSTTAYCIGADGANTASQTSDYPGCELEKIAEIPAATVGVAAALNDAFGSTETITSNQNTKCKLTGSPSAELEVAAATDINLLGGALQVDQSGNFGNTKKFMAVAAEKPMLHNMKTSNAAVETALGSTAIDYTTDTALKAFLTAQKPSDFLRVAVIAYYNWPPNKPERDFDEAIKQIFGITPETKESVYAELAKTATTDIHTVGAKQNKPILAINVQQLDQAIGATVEVMLQAPKPSIECSEKEAAAKQDEEECNAAGDDQKKCDKLKDKGCVFNLKGDEGKKCTLTESANKRWKKQKITRGQAPL</sequence>
<evidence type="ECO:0000256" key="6">
    <source>
        <dbReference type="ARBA" id="ARBA00023180"/>
    </source>
</evidence>
<organism evidence="10">
    <name type="scientific">Trypanosoma brucei</name>
    <dbReference type="NCBI Taxonomy" id="5691"/>
    <lineage>
        <taxon>Eukaryota</taxon>
        <taxon>Discoba</taxon>
        <taxon>Euglenozoa</taxon>
        <taxon>Kinetoplastea</taxon>
        <taxon>Metakinetoplastina</taxon>
        <taxon>Trypanosomatida</taxon>
        <taxon>Trypanosomatidae</taxon>
        <taxon>Trypanosoma</taxon>
    </lineage>
</organism>
<evidence type="ECO:0000256" key="8">
    <source>
        <dbReference type="SAM" id="SignalP"/>
    </source>
</evidence>
<dbReference type="VEuPathDB" id="TriTrypDB:Tb427_000322700"/>
<evidence type="ECO:0000256" key="5">
    <source>
        <dbReference type="ARBA" id="ARBA00023136"/>
    </source>
</evidence>
<evidence type="ECO:0000256" key="1">
    <source>
        <dbReference type="ARBA" id="ARBA00002523"/>
    </source>
</evidence>
<dbReference type="GO" id="GO:0005886">
    <property type="term" value="C:plasma membrane"/>
    <property type="evidence" value="ECO:0007669"/>
    <property type="project" value="UniProtKB-SubCell"/>
</dbReference>
<reference evidence="10" key="1">
    <citation type="submission" date="2016-08" db="EMBL/GenBank/DDBJ databases">
        <title>VSG repertoire of Trypanosoma brucei EATRO 1125.</title>
        <authorList>
            <person name="Cross G.A."/>
        </authorList>
    </citation>
    <scope>NUCLEOTIDE SEQUENCE</scope>
    <source>
        <strain evidence="10">EATRO 1125</strain>
    </source>
</reference>
<keyword evidence="4" id="KW-0336">GPI-anchor</keyword>
<dbReference type="Gene3D" id="3.90.150.10">
    <property type="entry name" value="Variant Surface Glycoprotein, subunit A domain 1"/>
    <property type="match status" value="1"/>
</dbReference>
<dbReference type="Pfam" id="PF00913">
    <property type="entry name" value="Trypan_glycop"/>
    <property type="match status" value="1"/>
</dbReference>
<keyword evidence="3" id="KW-1003">Cell membrane</keyword>
<dbReference type="GO" id="GO:0042783">
    <property type="term" value="P:symbiont-mediated evasion of host immune response"/>
    <property type="evidence" value="ECO:0007669"/>
    <property type="project" value="InterPro"/>
</dbReference>
<evidence type="ECO:0000256" key="3">
    <source>
        <dbReference type="ARBA" id="ARBA00022475"/>
    </source>
</evidence>
<dbReference type="InterPro" id="IPR001812">
    <property type="entry name" value="Trypano_VSG_A_N_dom"/>
</dbReference>
<evidence type="ECO:0000256" key="7">
    <source>
        <dbReference type="ARBA" id="ARBA00023288"/>
    </source>
</evidence>
<dbReference type="AlphaFoldDB" id="A0A1J0RB88"/>